<sequence length="95" mass="10136">MDDQELELVAALSFVRSNLETFVLGVLGSMDQNFQAVIWPAQTAELGDELVALGHALRQQAARQQVLLPPALHESDETSKGGESSHGNHAPSGDS</sequence>
<dbReference type="RefSeq" id="WP_233728047.1">
    <property type="nucleotide sequence ID" value="NZ_JAJVCN010000002.1"/>
</dbReference>
<accession>A0ABS8ZFI0</accession>
<dbReference type="Proteomes" id="UP001521150">
    <property type="component" value="Unassembled WGS sequence"/>
</dbReference>
<proteinExistence type="predicted"/>
<name>A0ABS8ZFI0_9PSEU</name>
<organism evidence="2 3">
    <name type="scientific">Kibdelosporangium philippinense</name>
    <dbReference type="NCBI Taxonomy" id="211113"/>
    <lineage>
        <taxon>Bacteria</taxon>
        <taxon>Bacillati</taxon>
        <taxon>Actinomycetota</taxon>
        <taxon>Actinomycetes</taxon>
        <taxon>Pseudonocardiales</taxon>
        <taxon>Pseudonocardiaceae</taxon>
        <taxon>Kibdelosporangium</taxon>
    </lineage>
</organism>
<evidence type="ECO:0000256" key="1">
    <source>
        <dbReference type="SAM" id="MobiDB-lite"/>
    </source>
</evidence>
<keyword evidence="3" id="KW-1185">Reference proteome</keyword>
<evidence type="ECO:0000313" key="2">
    <source>
        <dbReference type="EMBL" id="MCE7006589.1"/>
    </source>
</evidence>
<protein>
    <submittedName>
        <fullName evidence="2">Uncharacterized protein</fullName>
    </submittedName>
</protein>
<dbReference type="EMBL" id="JAJVCN010000002">
    <property type="protein sequence ID" value="MCE7006589.1"/>
    <property type="molecule type" value="Genomic_DNA"/>
</dbReference>
<gene>
    <name evidence="2" type="ORF">LWC34_27715</name>
</gene>
<feature type="region of interest" description="Disordered" evidence="1">
    <location>
        <begin position="68"/>
        <end position="95"/>
    </location>
</feature>
<reference evidence="2 3" key="1">
    <citation type="submission" date="2021-12" db="EMBL/GenBank/DDBJ databases">
        <title>Genome sequence of Kibdelosporangium philippinense ATCC 49844.</title>
        <authorList>
            <person name="Fedorov E.A."/>
            <person name="Omeragic M."/>
            <person name="Shalygina K.F."/>
            <person name="Maclea K.S."/>
        </authorList>
    </citation>
    <scope>NUCLEOTIDE SEQUENCE [LARGE SCALE GENOMIC DNA]</scope>
    <source>
        <strain evidence="2 3">ATCC 49844</strain>
    </source>
</reference>
<evidence type="ECO:0000313" key="3">
    <source>
        <dbReference type="Proteomes" id="UP001521150"/>
    </source>
</evidence>
<comment type="caution">
    <text evidence="2">The sequence shown here is derived from an EMBL/GenBank/DDBJ whole genome shotgun (WGS) entry which is preliminary data.</text>
</comment>